<organism evidence="3">
    <name type="scientific">Schistocephalus solidus</name>
    <name type="common">Tapeworm</name>
    <dbReference type="NCBI Taxonomy" id="70667"/>
    <lineage>
        <taxon>Eukaryota</taxon>
        <taxon>Metazoa</taxon>
        <taxon>Spiralia</taxon>
        <taxon>Lophotrochozoa</taxon>
        <taxon>Platyhelminthes</taxon>
        <taxon>Cestoda</taxon>
        <taxon>Eucestoda</taxon>
        <taxon>Diphyllobothriidea</taxon>
        <taxon>Diphyllobothriidae</taxon>
        <taxon>Schistocephalus</taxon>
    </lineage>
</organism>
<evidence type="ECO:0000313" key="1">
    <source>
        <dbReference type="EMBL" id="VDM05493.1"/>
    </source>
</evidence>
<sequence>MNMSGSSWLCNYNYAAAQSSPPAFHFLTISSVMSTWRPPSSTGWDSVASFKVSQAREQWIQVYWKRIYPISNTSTLGSNVSRADMSRAANESLQAAEWVLAVFP</sequence>
<reference evidence="3" key="1">
    <citation type="submission" date="2016-06" db="UniProtKB">
        <authorList>
            <consortium name="WormBaseParasite"/>
        </authorList>
    </citation>
    <scope>IDENTIFICATION</scope>
</reference>
<reference evidence="1 2" key="2">
    <citation type="submission" date="2018-11" db="EMBL/GenBank/DDBJ databases">
        <authorList>
            <consortium name="Pathogen Informatics"/>
        </authorList>
    </citation>
    <scope>NUCLEOTIDE SEQUENCE [LARGE SCALE GENOMIC DNA]</scope>
    <source>
        <strain evidence="1 2">NST_G2</strain>
    </source>
</reference>
<keyword evidence="2" id="KW-1185">Reference proteome</keyword>
<dbReference type="AlphaFoldDB" id="A0A183TRK9"/>
<gene>
    <name evidence="1" type="ORF">SSLN_LOCUS19107</name>
</gene>
<dbReference type="Proteomes" id="UP000275846">
    <property type="component" value="Unassembled WGS sequence"/>
</dbReference>
<protein>
    <submittedName>
        <fullName evidence="1 3">Uncharacterized protein</fullName>
    </submittedName>
</protein>
<name>A0A183TRK9_SCHSO</name>
<proteinExistence type="predicted"/>
<dbReference type="WBParaSite" id="SSLN_0001983101-mRNA-1">
    <property type="protein sequence ID" value="SSLN_0001983101-mRNA-1"/>
    <property type="gene ID" value="SSLN_0001983101"/>
</dbReference>
<accession>A0A183TRK9</accession>
<evidence type="ECO:0000313" key="3">
    <source>
        <dbReference type="WBParaSite" id="SSLN_0001983101-mRNA-1"/>
    </source>
</evidence>
<dbReference type="EMBL" id="UYSU01046300">
    <property type="protein sequence ID" value="VDM05493.1"/>
    <property type="molecule type" value="Genomic_DNA"/>
</dbReference>
<evidence type="ECO:0000313" key="2">
    <source>
        <dbReference type="Proteomes" id="UP000275846"/>
    </source>
</evidence>